<evidence type="ECO:0000259" key="2">
    <source>
        <dbReference type="Pfam" id="PF07331"/>
    </source>
</evidence>
<dbReference type="EMBL" id="FMWL01000007">
    <property type="protein sequence ID" value="SCZ79378.1"/>
    <property type="molecule type" value="Genomic_DNA"/>
</dbReference>
<protein>
    <submittedName>
        <fullName evidence="3">Tripartite tricarboxylate transporter TctB family protein</fullName>
    </submittedName>
</protein>
<keyword evidence="1" id="KW-0472">Membrane</keyword>
<evidence type="ECO:0000256" key="1">
    <source>
        <dbReference type="SAM" id="Phobius"/>
    </source>
</evidence>
<feature type="transmembrane region" description="Helical" evidence="1">
    <location>
        <begin position="37"/>
        <end position="58"/>
    </location>
</feature>
<feature type="domain" description="DUF1468" evidence="2">
    <location>
        <begin position="7"/>
        <end position="145"/>
    </location>
</feature>
<name>A0A1G5RZT9_9FIRM</name>
<keyword evidence="1" id="KW-1133">Transmembrane helix</keyword>
<proteinExistence type="predicted"/>
<feature type="transmembrane region" description="Helical" evidence="1">
    <location>
        <begin position="79"/>
        <end position="101"/>
    </location>
</feature>
<dbReference type="AlphaFoldDB" id="A0A1G5RZT9"/>
<evidence type="ECO:0000313" key="4">
    <source>
        <dbReference type="Proteomes" id="UP000199208"/>
    </source>
</evidence>
<dbReference type="InterPro" id="IPR009936">
    <property type="entry name" value="DUF1468"/>
</dbReference>
<dbReference type="RefSeq" id="WP_092590537.1">
    <property type="nucleotide sequence ID" value="NZ_FMWL01000007.1"/>
</dbReference>
<dbReference type="STRING" id="1120920.SAMN03080599_01723"/>
<dbReference type="Proteomes" id="UP000199208">
    <property type="component" value="Unassembled WGS sequence"/>
</dbReference>
<feature type="transmembrane region" description="Helical" evidence="1">
    <location>
        <begin position="121"/>
        <end position="142"/>
    </location>
</feature>
<reference evidence="3 4" key="1">
    <citation type="submission" date="2016-10" db="EMBL/GenBank/DDBJ databases">
        <authorList>
            <person name="de Groot N.N."/>
        </authorList>
    </citation>
    <scope>NUCLEOTIDE SEQUENCE [LARGE SCALE GENOMIC DNA]</scope>
    <source>
        <strain evidence="3 4">DSM 2784</strain>
    </source>
</reference>
<keyword evidence="4" id="KW-1185">Reference proteome</keyword>
<feature type="transmembrane region" description="Helical" evidence="1">
    <location>
        <begin position="7"/>
        <end position="25"/>
    </location>
</feature>
<gene>
    <name evidence="3" type="ORF">SAMN03080599_01723</name>
</gene>
<evidence type="ECO:0000313" key="3">
    <source>
        <dbReference type="EMBL" id="SCZ79378.1"/>
    </source>
</evidence>
<accession>A0A1G5RZT9</accession>
<dbReference type="Pfam" id="PF07331">
    <property type="entry name" value="TctB"/>
    <property type="match status" value="1"/>
</dbReference>
<sequence length="159" mass="17720">MEIIFNVIIAIFMIAYLFLAAQFNVTTVTGDIVGAGGYPKVLAILGLLLLLIISFNVMKNKNTIRIPMLDLKSKDGKAVLLNVVMLTGYLIMMNTIGFLLSTPLYLFGSTRLMGYKKYVPLLIYTAILSTVLVVIFGKVFYVPLPRGIGIFRELSYSFY</sequence>
<dbReference type="OrthoDB" id="2082555at2"/>
<keyword evidence="1" id="KW-0812">Transmembrane</keyword>
<organism evidence="3 4">
    <name type="scientific">Acidaminobacter hydrogenoformans DSM 2784</name>
    <dbReference type="NCBI Taxonomy" id="1120920"/>
    <lineage>
        <taxon>Bacteria</taxon>
        <taxon>Bacillati</taxon>
        <taxon>Bacillota</taxon>
        <taxon>Clostridia</taxon>
        <taxon>Peptostreptococcales</taxon>
        <taxon>Acidaminobacteraceae</taxon>
        <taxon>Acidaminobacter</taxon>
    </lineage>
</organism>